<dbReference type="SMART" id="SM00054">
    <property type="entry name" value="EFh"/>
    <property type="match status" value="2"/>
</dbReference>
<name>A0A8J5X5Q7_DIALT</name>
<keyword evidence="5" id="KW-1185">Reference proteome</keyword>
<dbReference type="PANTHER" id="PTHR35709:SF1">
    <property type="entry name" value="PROTEIN PROTON GRADIENT REGULATION 5, CHLOROPLASTIC"/>
    <property type="match status" value="1"/>
</dbReference>
<keyword evidence="1" id="KW-0106">Calcium</keyword>
<gene>
    <name evidence="4" type="ORF">KFE25_011057</name>
</gene>
<dbReference type="OMA" id="HTKVISF"/>
<evidence type="ECO:0000313" key="4">
    <source>
        <dbReference type="EMBL" id="KAG8460008.1"/>
    </source>
</evidence>
<keyword evidence="2" id="KW-0732">Signal</keyword>
<dbReference type="InterPro" id="IPR037497">
    <property type="entry name" value="PGR5"/>
</dbReference>
<evidence type="ECO:0000313" key="5">
    <source>
        <dbReference type="Proteomes" id="UP000751190"/>
    </source>
</evidence>
<dbReference type="PANTHER" id="PTHR35709">
    <property type="entry name" value="PROTEIN PROTON GRADIENT REGULATION 5, CHLOROPLASTIC"/>
    <property type="match status" value="1"/>
</dbReference>
<dbReference type="CDD" id="cd00051">
    <property type="entry name" value="EFh"/>
    <property type="match status" value="1"/>
</dbReference>
<dbReference type="PROSITE" id="PS00018">
    <property type="entry name" value="EF_HAND_1"/>
    <property type="match status" value="2"/>
</dbReference>
<reference evidence="4" key="1">
    <citation type="submission" date="2021-05" db="EMBL/GenBank/DDBJ databases">
        <title>The genome of the haptophyte Pavlova lutheri (Diacronema luteri, Pavlovales) - a model for lipid biosynthesis in eukaryotic algae.</title>
        <authorList>
            <person name="Hulatt C.J."/>
            <person name="Posewitz M.C."/>
        </authorList>
    </citation>
    <scope>NUCLEOTIDE SEQUENCE</scope>
    <source>
        <strain evidence="4">NIVA-4/92</strain>
    </source>
</reference>
<feature type="domain" description="EF-hand" evidence="3">
    <location>
        <begin position="125"/>
        <end position="160"/>
    </location>
</feature>
<evidence type="ECO:0000256" key="2">
    <source>
        <dbReference type="SAM" id="SignalP"/>
    </source>
</evidence>
<feature type="signal peptide" evidence="2">
    <location>
        <begin position="1"/>
        <end position="17"/>
    </location>
</feature>
<dbReference type="InterPro" id="IPR018247">
    <property type="entry name" value="EF_Hand_1_Ca_BS"/>
</dbReference>
<dbReference type="SUPFAM" id="SSF47473">
    <property type="entry name" value="EF-hand"/>
    <property type="match status" value="1"/>
</dbReference>
<evidence type="ECO:0000259" key="3">
    <source>
        <dbReference type="PROSITE" id="PS50222"/>
    </source>
</evidence>
<dbReference type="GO" id="GO:0009773">
    <property type="term" value="P:photosynthetic electron transport in photosystem I"/>
    <property type="evidence" value="ECO:0007669"/>
    <property type="project" value="InterPro"/>
</dbReference>
<dbReference type="InterPro" id="IPR011992">
    <property type="entry name" value="EF-hand-dom_pair"/>
</dbReference>
<dbReference type="Pfam" id="PF13499">
    <property type="entry name" value="EF-hand_7"/>
    <property type="match status" value="1"/>
</dbReference>
<dbReference type="AlphaFoldDB" id="A0A8J5X5Q7"/>
<dbReference type="EMBL" id="JAGTXO010000036">
    <property type="protein sequence ID" value="KAG8460008.1"/>
    <property type="molecule type" value="Genomic_DNA"/>
</dbReference>
<accession>A0A8J5X5Q7</accession>
<proteinExistence type="predicted"/>
<comment type="caution">
    <text evidence="4">The sequence shown here is derived from an EMBL/GenBank/DDBJ whole genome shotgun (WGS) entry which is preliminary data.</text>
</comment>
<feature type="domain" description="EF-hand" evidence="3">
    <location>
        <begin position="88"/>
        <end position="123"/>
    </location>
</feature>
<protein>
    <recommendedName>
        <fullName evidence="3">EF-hand domain-containing protein</fullName>
    </recommendedName>
</protein>
<dbReference type="Gene3D" id="1.10.238.10">
    <property type="entry name" value="EF-hand"/>
    <property type="match status" value="1"/>
</dbReference>
<dbReference type="InterPro" id="IPR002048">
    <property type="entry name" value="EF_hand_dom"/>
</dbReference>
<dbReference type="PROSITE" id="PS50222">
    <property type="entry name" value="EF_HAND_2"/>
    <property type="match status" value="2"/>
</dbReference>
<organism evidence="4 5">
    <name type="scientific">Diacronema lutheri</name>
    <name type="common">Unicellular marine alga</name>
    <name type="synonym">Monochrysis lutheri</name>
    <dbReference type="NCBI Taxonomy" id="2081491"/>
    <lineage>
        <taxon>Eukaryota</taxon>
        <taxon>Haptista</taxon>
        <taxon>Haptophyta</taxon>
        <taxon>Pavlovophyceae</taxon>
        <taxon>Pavlovales</taxon>
        <taxon>Pavlovaceae</taxon>
        <taxon>Diacronema</taxon>
    </lineage>
</organism>
<dbReference type="GO" id="GO:0005509">
    <property type="term" value="F:calcium ion binding"/>
    <property type="evidence" value="ECO:0007669"/>
    <property type="project" value="InterPro"/>
</dbReference>
<dbReference type="Proteomes" id="UP000751190">
    <property type="component" value="Unassembled WGS sequence"/>
</dbReference>
<evidence type="ECO:0000256" key="1">
    <source>
        <dbReference type="ARBA" id="ARBA00022837"/>
    </source>
</evidence>
<dbReference type="GO" id="GO:0009644">
    <property type="term" value="P:response to high light intensity"/>
    <property type="evidence" value="ECO:0007669"/>
    <property type="project" value="InterPro"/>
</dbReference>
<sequence length="177" mass="18722">MMRSLLATLLVATGVEGLLQSAMLHQHAQRTRSSVGMASVAKSGPFAPLVQTAKTLLGDEELNSLRGKVIGEHSKVIKTFVDSAETEFGKAALQKLFAIADGDGSGDLTLDEVTGALKALGFSYLTDAQIAAIFERADEDGSGTVDLAEFCKEAPRTLRTNLIKLAKLNGNELGFLV</sequence>
<dbReference type="OrthoDB" id="26525at2759"/>
<feature type="chain" id="PRO_5035253944" description="EF-hand domain-containing protein" evidence="2">
    <location>
        <begin position="18"/>
        <end position="177"/>
    </location>
</feature>